<evidence type="ECO:0000313" key="2">
    <source>
        <dbReference type="Proteomes" id="UP000634136"/>
    </source>
</evidence>
<reference evidence="1" key="1">
    <citation type="submission" date="2020-09" db="EMBL/GenBank/DDBJ databases">
        <title>Genome-Enabled Discovery of Anthraquinone Biosynthesis in Senna tora.</title>
        <authorList>
            <person name="Kang S.-H."/>
            <person name="Pandey R.P."/>
            <person name="Lee C.-M."/>
            <person name="Sim J.-S."/>
            <person name="Jeong J.-T."/>
            <person name="Choi B.-S."/>
            <person name="Jung M."/>
            <person name="Ginzburg D."/>
            <person name="Zhao K."/>
            <person name="Won S.Y."/>
            <person name="Oh T.-J."/>
            <person name="Yu Y."/>
            <person name="Kim N.-H."/>
            <person name="Lee O.R."/>
            <person name="Lee T.-H."/>
            <person name="Bashyal P."/>
            <person name="Kim T.-S."/>
            <person name="Lee W.-H."/>
            <person name="Kawkins C."/>
            <person name="Kim C.-K."/>
            <person name="Kim J.S."/>
            <person name="Ahn B.O."/>
            <person name="Rhee S.Y."/>
            <person name="Sohng J.K."/>
        </authorList>
    </citation>
    <scope>NUCLEOTIDE SEQUENCE</scope>
    <source>
        <tissue evidence="1">Leaf</tissue>
    </source>
</reference>
<comment type="caution">
    <text evidence="1">The sequence shown here is derived from an EMBL/GenBank/DDBJ whole genome shotgun (WGS) entry which is preliminary data.</text>
</comment>
<organism evidence="1 2">
    <name type="scientific">Senna tora</name>
    <dbReference type="NCBI Taxonomy" id="362788"/>
    <lineage>
        <taxon>Eukaryota</taxon>
        <taxon>Viridiplantae</taxon>
        <taxon>Streptophyta</taxon>
        <taxon>Embryophyta</taxon>
        <taxon>Tracheophyta</taxon>
        <taxon>Spermatophyta</taxon>
        <taxon>Magnoliopsida</taxon>
        <taxon>eudicotyledons</taxon>
        <taxon>Gunneridae</taxon>
        <taxon>Pentapetalae</taxon>
        <taxon>rosids</taxon>
        <taxon>fabids</taxon>
        <taxon>Fabales</taxon>
        <taxon>Fabaceae</taxon>
        <taxon>Caesalpinioideae</taxon>
        <taxon>Cassia clade</taxon>
        <taxon>Senna</taxon>
    </lineage>
</organism>
<dbReference type="AlphaFoldDB" id="A0A834TFB7"/>
<dbReference type="EMBL" id="JAAIUW010000008">
    <property type="protein sequence ID" value="KAF7820211.1"/>
    <property type="molecule type" value="Genomic_DNA"/>
</dbReference>
<sequence length="79" mass="8695">MLKWPRLASQLEMALASSIFLLFSSSFRNSFICFSTNSPLSSSAILTNTELNSASTRSFNDLLLFANLLSAILTNTELN</sequence>
<proteinExistence type="predicted"/>
<dbReference type="Proteomes" id="UP000634136">
    <property type="component" value="Unassembled WGS sequence"/>
</dbReference>
<evidence type="ECO:0000313" key="1">
    <source>
        <dbReference type="EMBL" id="KAF7820211.1"/>
    </source>
</evidence>
<gene>
    <name evidence="1" type="ORF">G2W53_025666</name>
</gene>
<keyword evidence="2" id="KW-1185">Reference proteome</keyword>
<accession>A0A834TFB7</accession>
<protein>
    <submittedName>
        <fullName evidence="1">Uncharacterized protein</fullName>
    </submittedName>
</protein>
<name>A0A834TFB7_9FABA</name>